<gene>
    <name evidence="6" type="ORF">LT85_0896</name>
</gene>
<proteinExistence type="inferred from homology"/>
<dbReference type="EC" id="2.3.1.30" evidence="5"/>
<dbReference type="STRING" id="279058.LT85_0896"/>
<dbReference type="InterPro" id="IPR018357">
    <property type="entry name" value="Hexapep_transf_CS"/>
</dbReference>
<dbReference type="EMBL" id="CP009962">
    <property type="protein sequence ID" value="AIY40056.1"/>
    <property type="molecule type" value="Genomic_DNA"/>
</dbReference>
<dbReference type="Proteomes" id="UP000030302">
    <property type="component" value="Chromosome"/>
</dbReference>
<dbReference type="InterPro" id="IPR045304">
    <property type="entry name" value="LbH_SAT"/>
</dbReference>
<dbReference type="PIRSF" id="PIRSF000441">
    <property type="entry name" value="CysE"/>
    <property type="match status" value="1"/>
</dbReference>
<dbReference type="PROSITE" id="PS00101">
    <property type="entry name" value="HEXAPEP_TRANSFERASES"/>
    <property type="match status" value="1"/>
</dbReference>
<dbReference type="CDD" id="cd03354">
    <property type="entry name" value="LbH_SAT"/>
    <property type="match status" value="1"/>
</dbReference>
<accession>A0A0A1F687</accession>
<dbReference type="InterPro" id="IPR001451">
    <property type="entry name" value="Hexapep"/>
</dbReference>
<sequence>MSLKTILFADLTRQYLIAGRLEKQATFLGLLKNSFSPRFMPVVIFRLSHWFLQRKLSPFAKIFGLINFVLFGLEIAARCEIGPGLYFPHTQGTVIGANKIGDNATIYHNVTFGAREIDLDYSVSSRPSIGDNVIIGAGAKILGPVTVGSNARVGANAVVVEDVPAGATVVGIPARIVKQV</sequence>
<dbReference type="AlphaFoldDB" id="A0A0A1F687"/>
<dbReference type="GO" id="GO:0009001">
    <property type="term" value="F:serine O-acetyltransferase activity"/>
    <property type="evidence" value="ECO:0007669"/>
    <property type="project" value="UniProtKB-EC"/>
</dbReference>
<dbReference type="SUPFAM" id="SSF51161">
    <property type="entry name" value="Trimeric LpxA-like enzymes"/>
    <property type="match status" value="1"/>
</dbReference>
<dbReference type="Gene3D" id="2.160.10.10">
    <property type="entry name" value="Hexapeptide repeat proteins"/>
    <property type="match status" value="1"/>
</dbReference>
<evidence type="ECO:0000256" key="1">
    <source>
        <dbReference type="ARBA" id="ARBA00007274"/>
    </source>
</evidence>
<protein>
    <recommendedName>
        <fullName evidence="5">Serine acetyltransferase</fullName>
        <ecNumber evidence="5">2.3.1.30</ecNumber>
    </recommendedName>
</protein>
<keyword evidence="2 5" id="KW-0808">Transferase</keyword>
<comment type="catalytic activity">
    <reaction evidence="5">
        <text>L-serine + acetyl-CoA = O-acetyl-L-serine + CoA</text>
        <dbReference type="Rhea" id="RHEA:24560"/>
        <dbReference type="ChEBI" id="CHEBI:33384"/>
        <dbReference type="ChEBI" id="CHEBI:57287"/>
        <dbReference type="ChEBI" id="CHEBI:57288"/>
        <dbReference type="ChEBI" id="CHEBI:58340"/>
        <dbReference type="EC" id="2.3.1.30"/>
    </reaction>
</comment>
<dbReference type="Pfam" id="PF00132">
    <property type="entry name" value="Hexapep"/>
    <property type="match status" value="1"/>
</dbReference>
<evidence type="ECO:0000256" key="3">
    <source>
        <dbReference type="ARBA" id="ARBA00022737"/>
    </source>
</evidence>
<dbReference type="KEGG" id="care:LT85_0896"/>
<dbReference type="InterPro" id="IPR005881">
    <property type="entry name" value="Ser_O-AcTrfase"/>
</dbReference>
<organism evidence="6 7">
    <name type="scientific">Collimonas arenae</name>
    <dbReference type="NCBI Taxonomy" id="279058"/>
    <lineage>
        <taxon>Bacteria</taxon>
        <taxon>Pseudomonadati</taxon>
        <taxon>Pseudomonadota</taxon>
        <taxon>Betaproteobacteria</taxon>
        <taxon>Burkholderiales</taxon>
        <taxon>Oxalobacteraceae</taxon>
        <taxon>Collimonas</taxon>
    </lineage>
</organism>
<evidence type="ECO:0000256" key="5">
    <source>
        <dbReference type="PIRNR" id="PIRNR000441"/>
    </source>
</evidence>
<evidence type="ECO:0000256" key="4">
    <source>
        <dbReference type="ARBA" id="ARBA00023315"/>
    </source>
</evidence>
<dbReference type="OrthoDB" id="8612290at2"/>
<dbReference type="GO" id="GO:0006535">
    <property type="term" value="P:cysteine biosynthetic process from serine"/>
    <property type="evidence" value="ECO:0007669"/>
    <property type="project" value="InterPro"/>
</dbReference>
<keyword evidence="3" id="KW-0677">Repeat</keyword>
<evidence type="ECO:0000313" key="6">
    <source>
        <dbReference type="EMBL" id="AIY40056.1"/>
    </source>
</evidence>
<keyword evidence="7" id="KW-1185">Reference proteome</keyword>
<comment type="similarity">
    <text evidence="1 5">Belongs to the transferase hexapeptide repeat family.</text>
</comment>
<evidence type="ECO:0000313" key="7">
    <source>
        <dbReference type="Proteomes" id="UP000030302"/>
    </source>
</evidence>
<dbReference type="GO" id="GO:0005737">
    <property type="term" value="C:cytoplasm"/>
    <property type="evidence" value="ECO:0007669"/>
    <property type="project" value="InterPro"/>
</dbReference>
<dbReference type="HOGENOM" id="CLU_051638_10_2_4"/>
<dbReference type="PANTHER" id="PTHR42811">
    <property type="entry name" value="SERINE ACETYLTRANSFERASE"/>
    <property type="match status" value="1"/>
</dbReference>
<evidence type="ECO:0000256" key="2">
    <source>
        <dbReference type="ARBA" id="ARBA00022679"/>
    </source>
</evidence>
<dbReference type="InterPro" id="IPR011004">
    <property type="entry name" value="Trimer_LpxA-like_sf"/>
</dbReference>
<keyword evidence="4 5" id="KW-0012">Acyltransferase</keyword>
<name>A0A0A1F687_9BURK</name>
<dbReference type="RefSeq" id="WP_038485818.1">
    <property type="nucleotide sequence ID" value="NZ_CP009962.1"/>
</dbReference>
<reference evidence="7" key="1">
    <citation type="journal article" date="2014" name="Soil Biol. Biochem.">
        <title>Structure and function of bacterial communities in ageing soils: Insights from the Mendocino ecological staircase.</title>
        <authorList>
            <person name="Uroz S."/>
            <person name="Tech J.J."/>
            <person name="Sawaya N.A."/>
            <person name="Frey-Klett P."/>
            <person name="Leveau J.H.J."/>
        </authorList>
    </citation>
    <scope>NUCLEOTIDE SEQUENCE [LARGE SCALE GENOMIC DNA]</scope>
    <source>
        <strain evidence="7">Cal35</strain>
    </source>
</reference>